<reference evidence="1 2" key="1">
    <citation type="submission" date="2019-09" db="EMBL/GenBank/DDBJ databases">
        <title>Bird 10,000 Genomes (B10K) Project - Family phase.</title>
        <authorList>
            <person name="Zhang G."/>
        </authorList>
    </citation>
    <scope>NUCLEOTIDE SEQUENCE [LARGE SCALE GENOMIC DNA]</scope>
    <source>
        <strain evidence="1">B10K-DU-002-15</strain>
        <tissue evidence="1">Muscle</tissue>
    </source>
</reference>
<proteinExistence type="predicted"/>
<keyword evidence="2" id="KW-1185">Reference proteome</keyword>
<accession>A0A7K5IW44</accession>
<organism evidence="1 2">
    <name type="scientific">Toxostoma redivivum</name>
    <name type="common">California thrasher</name>
    <dbReference type="NCBI Taxonomy" id="99882"/>
    <lineage>
        <taxon>Eukaryota</taxon>
        <taxon>Metazoa</taxon>
        <taxon>Chordata</taxon>
        <taxon>Craniata</taxon>
        <taxon>Vertebrata</taxon>
        <taxon>Euteleostomi</taxon>
        <taxon>Archelosauria</taxon>
        <taxon>Archosauria</taxon>
        <taxon>Dinosauria</taxon>
        <taxon>Saurischia</taxon>
        <taxon>Theropoda</taxon>
        <taxon>Coelurosauria</taxon>
        <taxon>Aves</taxon>
        <taxon>Neognathae</taxon>
        <taxon>Neoaves</taxon>
        <taxon>Telluraves</taxon>
        <taxon>Australaves</taxon>
        <taxon>Passeriformes</taxon>
        <taxon>Mimidae</taxon>
        <taxon>Toxostoma</taxon>
    </lineage>
</organism>
<gene>
    <name evidence="1" type="primary">Lrrc14_2</name>
    <name evidence="1" type="ORF">TOXRED_R16210</name>
</gene>
<evidence type="ECO:0000313" key="2">
    <source>
        <dbReference type="Proteomes" id="UP000523146"/>
    </source>
</evidence>
<sequence>LTPESATRISVSRQLGMLPCLWELKLGSPQFSGNLRHILGDLRAPLESLEMDSCSLLPDDFAFL</sequence>
<comment type="caution">
    <text evidence="1">The sequence shown here is derived from an EMBL/GenBank/DDBJ whole genome shotgun (WGS) entry which is preliminary data.</text>
</comment>
<protein>
    <submittedName>
        <fullName evidence="1">LRC14 protein</fullName>
    </submittedName>
</protein>
<dbReference type="EMBL" id="VXBI01006346">
    <property type="protein sequence ID" value="NWS85162.1"/>
    <property type="molecule type" value="Genomic_DNA"/>
</dbReference>
<dbReference type="AlphaFoldDB" id="A0A7K5IW44"/>
<dbReference type="Proteomes" id="UP000523146">
    <property type="component" value="Unassembled WGS sequence"/>
</dbReference>
<name>A0A7K5IW44_TOXRE</name>
<evidence type="ECO:0000313" key="1">
    <source>
        <dbReference type="EMBL" id="NWS85162.1"/>
    </source>
</evidence>
<feature type="non-terminal residue" evidence="1">
    <location>
        <position position="1"/>
    </location>
</feature>
<feature type="non-terminal residue" evidence="1">
    <location>
        <position position="64"/>
    </location>
</feature>